<keyword evidence="1" id="KW-0732">Signal</keyword>
<organism evidence="2 3">
    <name type="scientific">Puia dinghuensis</name>
    <dbReference type="NCBI Taxonomy" id="1792502"/>
    <lineage>
        <taxon>Bacteria</taxon>
        <taxon>Pseudomonadati</taxon>
        <taxon>Bacteroidota</taxon>
        <taxon>Chitinophagia</taxon>
        <taxon>Chitinophagales</taxon>
        <taxon>Chitinophagaceae</taxon>
        <taxon>Puia</taxon>
    </lineage>
</organism>
<feature type="chain" id="PRO_5035170886" description="DUF4488 domain-containing protein" evidence="1">
    <location>
        <begin position="18"/>
        <end position="148"/>
    </location>
</feature>
<evidence type="ECO:0008006" key="4">
    <source>
        <dbReference type="Google" id="ProtNLM"/>
    </source>
</evidence>
<evidence type="ECO:0000256" key="1">
    <source>
        <dbReference type="SAM" id="SignalP"/>
    </source>
</evidence>
<name>A0A8J2XVQ1_9BACT</name>
<dbReference type="AlphaFoldDB" id="A0A8J2XVQ1"/>
<reference evidence="2" key="2">
    <citation type="submission" date="2020-09" db="EMBL/GenBank/DDBJ databases">
        <authorList>
            <person name="Sun Q."/>
            <person name="Zhou Y."/>
        </authorList>
    </citation>
    <scope>NUCLEOTIDE SEQUENCE</scope>
    <source>
        <strain evidence="2">CGMCC 1.15448</strain>
    </source>
</reference>
<sequence length="148" mass="17073">MKKLLLLFFFAPFFAKSQFTISNSSTTSIVELRTGTWPLDLQRVIKNNDTCYVLTFRDQQVTDDVNMATLKFGNLEQLRYFEKGLSTLRTGDNGEMANYKDYTIKRVDVKKEGDKKRTIWYSVTTNDGPVTNFQQTEADKMIAAIRTL</sequence>
<dbReference type="EMBL" id="BMJC01000005">
    <property type="protein sequence ID" value="GGB17944.1"/>
    <property type="molecule type" value="Genomic_DNA"/>
</dbReference>
<feature type="signal peptide" evidence="1">
    <location>
        <begin position="1"/>
        <end position="17"/>
    </location>
</feature>
<dbReference type="Proteomes" id="UP000607559">
    <property type="component" value="Unassembled WGS sequence"/>
</dbReference>
<dbReference type="RefSeq" id="WP_188936463.1">
    <property type="nucleotide sequence ID" value="NZ_BMJC01000005.1"/>
</dbReference>
<reference evidence="2" key="1">
    <citation type="journal article" date="2014" name="Int. J. Syst. Evol. Microbiol.">
        <title>Complete genome sequence of Corynebacterium casei LMG S-19264T (=DSM 44701T), isolated from a smear-ripened cheese.</title>
        <authorList>
            <consortium name="US DOE Joint Genome Institute (JGI-PGF)"/>
            <person name="Walter F."/>
            <person name="Albersmeier A."/>
            <person name="Kalinowski J."/>
            <person name="Ruckert C."/>
        </authorList>
    </citation>
    <scope>NUCLEOTIDE SEQUENCE</scope>
    <source>
        <strain evidence="2">CGMCC 1.15448</strain>
    </source>
</reference>
<evidence type="ECO:0000313" key="3">
    <source>
        <dbReference type="Proteomes" id="UP000607559"/>
    </source>
</evidence>
<gene>
    <name evidence="2" type="ORF">GCM10011511_47160</name>
</gene>
<proteinExistence type="predicted"/>
<protein>
    <recommendedName>
        <fullName evidence="4">DUF4488 domain-containing protein</fullName>
    </recommendedName>
</protein>
<keyword evidence="3" id="KW-1185">Reference proteome</keyword>
<accession>A0A8J2XVQ1</accession>
<comment type="caution">
    <text evidence="2">The sequence shown here is derived from an EMBL/GenBank/DDBJ whole genome shotgun (WGS) entry which is preliminary data.</text>
</comment>
<evidence type="ECO:0000313" key="2">
    <source>
        <dbReference type="EMBL" id="GGB17944.1"/>
    </source>
</evidence>